<dbReference type="CTD" id="20319847"/>
<evidence type="ECO:0000313" key="2">
    <source>
        <dbReference type="Proteomes" id="UP000054324"/>
    </source>
</evidence>
<dbReference type="EMBL" id="KL596727">
    <property type="protein sequence ID" value="KER27259.1"/>
    <property type="molecule type" value="Genomic_DNA"/>
</dbReference>
<dbReference type="AlphaFoldDB" id="A0A075AF10"/>
<gene>
    <name evidence="1" type="ORF">T265_05665</name>
</gene>
<evidence type="ECO:0000313" key="1">
    <source>
        <dbReference type="EMBL" id="KER27259.1"/>
    </source>
</evidence>
<keyword evidence="2" id="KW-1185">Reference proteome</keyword>
<name>A0A075AF10_OPIVI</name>
<dbReference type="RefSeq" id="XP_009168994.1">
    <property type="nucleotide sequence ID" value="XM_009170730.1"/>
</dbReference>
<proteinExistence type="predicted"/>
<sequence>MLDTSGDSPDGFVRLVLRKLVSGTIQDQDPIFNNGKRFETLYAIRLITRHSLSEPSTSEASECIKNRQVASACLDQEVAFVDPLSISLSILFVNTFSTIQECISERVPGAEVDSYSNIEASDVKLRSNQKTRIRSHMTTNKIVSSADPGMDENNRRYGHQVLELLQVKFNGANSSPTDSELAKTRKISQTLLHVRTLIKNDYVTTAAGFCSQAEIFFKFPPTTCFSCSGASGSPIRSENDQNCVMRVFEELTYCNSCSAIHLSQTSWTEEKNKICDLRHVRIFRIQYRPLTTDKTKTSGFT</sequence>
<dbReference type="KEGG" id="ovi:T265_05665"/>
<reference evidence="1 2" key="1">
    <citation type="submission" date="2013-11" db="EMBL/GenBank/DDBJ databases">
        <title>Opisthorchis viverrini - life in the bile duct.</title>
        <authorList>
            <person name="Young N.D."/>
            <person name="Nagarajan N."/>
            <person name="Lin S.J."/>
            <person name="Korhonen P.K."/>
            <person name="Jex A.R."/>
            <person name="Hall R.S."/>
            <person name="Safavi-Hemami H."/>
            <person name="Kaewkong W."/>
            <person name="Bertrand D."/>
            <person name="Gao S."/>
            <person name="Seet Q."/>
            <person name="Wongkham S."/>
            <person name="Teh B.T."/>
            <person name="Wongkham C."/>
            <person name="Intapan P.M."/>
            <person name="Maleewong W."/>
            <person name="Yang X."/>
            <person name="Hu M."/>
            <person name="Wang Z."/>
            <person name="Hofmann A."/>
            <person name="Sternberg P.W."/>
            <person name="Tan P."/>
            <person name="Wang J."/>
            <person name="Gasser R.B."/>
        </authorList>
    </citation>
    <scope>NUCLEOTIDE SEQUENCE [LARGE SCALE GENOMIC DNA]</scope>
</reference>
<dbReference type="Proteomes" id="UP000054324">
    <property type="component" value="Unassembled WGS sequence"/>
</dbReference>
<dbReference type="GeneID" id="20319847"/>
<accession>A0A075AF10</accession>
<protein>
    <submittedName>
        <fullName evidence="1">Uncharacterized protein</fullName>
    </submittedName>
</protein>
<organism evidence="1 2">
    <name type="scientific">Opisthorchis viverrini</name>
    <name type="common">Southeast Asian liver fluke</name>
    <dbReference type="NCBI Taxonomy" id="6198"/>
    <lineage>
        <taxon>Eukaryota</taxon>
        <taxon>Metazoa</taxon>
        <taxon>Spiralia</taxon>
        <taxon>Lophotrochozoa</taxon>
        <taxon>Platyhelminthes</taxon>
        <taxon>Trematoda</taxon>
        <taxon>Digenea</taxon>
        <taxon>Opisthorchiida</taxon>
        <taxon>Opisthorchiata</taxon>
        <taxon>Opisthorchiidae</taxon>
        <taxon>Opisthorchis</taxon>
    </lineage>
</organism>